<feature type="compositionally biased region" description="Low complexity" evidence="10">
    <location>
        <begin position="113"/>
        <end position="123"/>
    </location>
</feature>
<evidence type="ECO:0000256" key="5">
    <source>
        <dbReference type="ARBA" id="ARBA00023002"/>
    </source>
</evidence>
<dbReference type="FunFam" id="3.30.70.2740:FF:000002">
    <property type="entry name" value="D-2-hydroxyglutarate dehydrogenase mitochondrial"/>
    <property type="match status" value="1"/>
</dbReference>
<reference evidence="12 13" key="1">
    <citation type="submission" date="2019-06" db="EMBL/GenBank/DDBJ databases">
        <title>Discovery of a novel chromosome fission-fusion reversal in muntjac.</title>
        <authorList>
            <person name="Mudd A.B."/>
            <person name="Bredeson J.V."/>
            <person name="Baum R."/>
            <person name="Hockemeyer D."/>
            <person name="Rokhsar D.S."/>
        </authorList>
    </citation>
    <scope>NUCLEOTIDE SEQUENCE [LARGE SCALE GENOMIC DNA]</scope>
    <source>
        <strain evidence="12">UCam_UCB_Mr</strain>
        <tissue evidence="12">Fibroblast cell line</tissue>
    </source>
</reference>
<keyword evidence="4" id="KW-0274">FAD</keyword>
<dbReference type="Gene3D" id="1.10.45.10">
    <property type="entry name" value="Vanillyl-alcohol Oxidase, Chain A, domain 4"/>
    <property type="match status" value="1"/>
</dbReference>
<evidence type="ECO:0000256" key="9">
    <source>
        <dbReference type="ARBA" id="ARBA00049267"/>
    </source>
</evidence>
<evidence type="ECO:0000256" key="7">
    <source>
        <dbReference type="ARBA" id="ARBA00039639"/>
    </source>
</evidence>
<feature type="domain" description="FAD-binding oxidoreductase/transferase type 4 C-terminal" evidence="11">
    <location>
        <begin position="164"/>
        <end position="292"/>
    </location>
</feature>
<comment type="function">
    <text evidence="8">Catalyzes the oxidation of D-2-hydroxyglutarate (D-2-HG) to alpha-ketoglutarate. Also catalyzes the oxidation of other D-2-hydroxyacids, such as D-malate (D-MAL) and D-lactate (D-LAC). Exhibits high activities towards D-2-HG and D-MAL but a very weak activity towards D-LAC.</text>
</comment>
<dbReference type="InterPro" id="IPR004113">
    <property type="entry name" value="FAD-bd_oxidored_4_C"/>
</dbReference>
<dbReference type="InterPro" id="IPR016171">
    <property type="entry name" value="Vanillyl_alc_oxidase_C-sub2"/>
</dbReference>
<dbReference type="EMBL" id="VCEB01000001">
    <property type="protein sequence ID" value="KAB0385969.1"/>
    <property type="molecule type" value="Genomic_DNA"/>
</dbReference>
<evidence type="ECO:0000256" key="8">
    <source>
        <dbReference type="ARBA" id="ARBA00045410"/>
    </source>
</evidence>
<evidence type="ECO:0000256" key="2">
    <source>
        <dbReference type="ARBA" id="ARBA00008000"/>
    </source>
</evidence>
<accession>A0A5J5N2U3</accession>
<evidence type="ECO:0000259" key="11">
    <source>
        <dbReference type="Pfam" id="PF02913"/>
    </source>
</evidence>
<dbReference type="PANTHER" id="PTHR43716">
    <property type="entry name" value="D-2-HYDROXYGLUTARATE DEHYDROGENASE, MITOCHONDRIAL"/>
    <property type="match status" value="1"/>
</dbReference>
<evidence type="ECO:0000256" key="4">
    <source>
        <dbReference type="ARBA" id="ARBA00022827"/>
    </source>
</evidence>
<evidence type="ECO:0000313" key="13">
    <source>
        <dbReference type="Proteomes" id="UP000326062"/>
    </source>
</evidence>
<organism evidence="12 13">
    <name type="scientific">Muntiacus reevesi</name>
    <name type="common">Reeves' muntjac</name>
    <name type="synonym">Cervus reevesi</name>
    <dbReference type="NCBI Taxonomy" id="9886"/>
    <lineage>
        <taxon>Eukaryota</taxon>
        <taxon>Metazoa</taxon>
        <taxon>Chordata</taxon>
        <taxon>Craniata</taxon>
        <taxon>Vertebrata</taxon>
        <taxon>Euteleostomi</taxon>
        <taxon>Mammalia</taxon>
        <taxon>Eutheria</taxon>
        <taxon>Laurasiatheria</taxon>
        <taxon>Artiodactyla</taxon>
        <taxon>Ruminantia</taxon>
        <taxon>Pecora</taxon>
        <taxon>Cervidae</taxon>
        <taxon>Muntiacinae</taxon>
        <taxon>Muntiacus</taxon>
    </lineage>
</organism>
<comment type="catalytic activity">
    <reaction evidence="9">
        <text>(R)-malate + A = oxaloacetate + AH2</text>
        <dbReference type="Rhea" id="RHEA:67460"/>
        <dbReference type="ChEBI" id="CHEBI:13193"/>
        <dbReference type="ChEBI" id="CHEBI:15588"/>
        <dbReference type="ChEBI" id="CHEBI:16452"/>
        <dbReference type="ChEBI" id="CHEBI:17499"/>
    </reaction>
    <physiologicalReaction direction="left-to-right" evidence="9">
        <dbReference type="Rhea" id="RHEA:67461"/>
    </physiologicalReaction>
</comment>
<evidence type="ECO:0000256" key="6">
    <source>
        <dbReference type="ARBA" id="ARBA00039003"/>
    </source>
</evidence>
<gene>
    <name evidence="12" type="ORF">FD755_000925</name>
</gene>
<dbReference type="InterPro" id="IPR051264">
    <property type="entry name" value="FAD-oxidored/transferase_4"/>
</dbReference>
<evidence type="ECO:0000313" key="12">
    <source>
        <dbReference type="EMBL" id="KAB0385969.1"/>
    </source>
</evidence>
<comment type="caution">
    <text evidence="12">The sequence shown here is derived from an EMBL/GenBank/DDBJ whole genome shotgun (WGS) entry which is preliminary data.</text>
</comment>
<dbReference type="InterPro" id="IPR016164">
    <property type="entry name" value="FAD-linked_Oxase-like_C"/>
</dbReference>
<keyword evidence="5" id="KW-0560">Oxidoreductase</keyword>
<comment type="cofactor">
    <cofactor evidence="1">
        <name>FAD</name>
        <dbReference type="ChEBI" id="CHEBI:57692"/>
    </cofactor>
</comment>
<keyword evidence="13" id="KW-1185">Reference proteome</keyword>
<protein>
    <recommendedName>
        <fullName evidence="7">D-2-hydroxyglutarate dehydrogenase, mitochondrial</fullName>
        <ecNumber evidence="6">1.1.99.39</ecNumber>
    </recommendedName>
</protein>
<dbReference type="EC" id="1.1.99.39" evidence="6"/>
<dbReference type="Proteomes" id="UP000326062">
    <property type="component" value="Chromosome 1"/>
</dbReference>
<dbReference type="Pfam" id="PF02913">
    <property type="entry name" value="FAD-oxidase_C"/>
    <property type="match status" value="1"/>
</dbReference>
<dbReference type="SUPFAM" id="SSF55103">
    <property type="entry name" value="FAD-linked oxidases, C-terminal domain"/>
    <property type="match status" value="1"/>
</dbReference>
<dbReference type="GO" id="GO:0051990">
    <property type="term" value="F:(R)-2-hydroxyglutarate dehydrogenase activity"/>
    <property type="evidence" value="ECO:0007669"/>
    <property type="project" value="UniProtKB-EC"/>
</dbReference>
<dbReference type="GO" id="GO:0050660">
    <property type="term" value="F:flavin adenine dinucleotide binding"/>
    <property type="evidence" value="ECO:0007669"/>
    <property type="project" value="InterPro"/>
</dbReference>
<name>A0A5J5N2U3_MUNRE</name>
<dbReference type="PANTHER" id="PTHR43716:SF1">
    <property type="entry name" value="D-2-HYDROXYGLUTARATE DEHYDROGENASE, MITOCHONDRIAL"/>
    <property type="match status" value="1"/>
</dbReference>
<dbReference type="AlphaFoldDB" id="A0A5J5N2U3"/>
<keyword evidence="3" id="KW-0285">Flavoprotein</keyword>
<feature type="region of interest" description="Disordered" evidence="10">
    <location>
        <begin position="99"/>
        <end position="123"/>
    </location>
</feature>
<evidence type="ECO:0000256" key="3">
    <source>
        <dbReference type="ARBA" id="ARBA00022630"/>
    </source>
</evidence>
<evidence type="ECO:0000256" key="10">
    <source>
        <dbReference type="SAM" id="MobiDB-lite"/>
    </source>
</evidence>
<proteinExistence type="inferred from homology"/>
<evidence type="ECO:0000256" key="1">
    <source>
        <dbReference type="ARBA" id="ARBA00001974"/>
    </source>
</evidence>
<dbReference type="Gene3D" id="3.30.70.2740">
    <property type="match status" value="1"/>
</dbReference>
<sequence>MGVDGGCFLGGEWGLCPGGAWGLCPGGMGADPRLLTGAQLQRLWLRLDALSSRLLPCSPLGAALPASVPCPQAPASGAWQDSGFGAAGGAGGQGACSSVGVPGREGLRRPRGAGRAAGLRPPARMVVRAPSRGKGTTHGAEPLGKRGRPLSIRAAEELFLTQGERITEALSHDGYVYKYDLSLPLDRLYDLVGDLRARLGPSAKRVVGYGHLGDGNLHLNVTAETFSASLLGTLEPYVYEWTAGQRGSVSAEHGLGFKKKDVLGYSKPPEALQLMRQLKALLDPKGILNPYKTLPTHA</sequence>
<comment type="similarity">
    <text evidence="2">Belongs to the FAD-binding oxidoreductase/transferase type 4 family.</text>
</comment>
<dbReference type="FunFam" id="1.10.45.10:FF:000001">
    <property type="entry name" value="D-lactate dehydrogenase mitochondrial"/>
    <property type="match status" value="1"/>
</dbReference>
<dbReference type="GO" id="GO:0005739">
    <property type="term" value="C:mitochondrion"/>
    <property type="evidence" value="ECO:0007669"/>
    <property type="project" value="TreeGrafter"/>
</dbReference>